<dbReference type="FunFam" id="1.10.287.990:FF:000002">
    <property type="entry name" value="Superoxide dismutase"/>
    <property type="match status" value="1"/>
</dbReference>
<dbReference type="PRINTS" id="PR01703">
    <property type="entry name" value="MNSODISMTASE"/>
</dbReference>
<comment type="function">
    <text evidence="6">Destroys radicals which are normally produced within the cells and which are toxic to biological systems.</text>
</comment>
<evidence type="ECO:0000256" key="4">
    <source>
        <dbReference type="ARBA" id="ARBA00023004"/>
    </source>
</evidence>
<comment type="caution">
    <text evidence="7">The sequence shown here is derived from an EMBL/GenBank/DDBJ whole genome shotgun (WGS) entry which is preliminary data.</text>
</comment>
<name>A0A098PZ58_9XANT</name>
<evidence type="ECO:0000313" key="8">
    <source>
        <dbReference type="Proteomes" id="UP000028012"/>
    </source>
</evidence>
<reference evidence="7 8" key="1">
    <citation type="submission" date="2014-09" db="EMBL/GenBank/DDBJ databases">
        <title>A draft genome sequence for Xanthomonas axonopodis pv. vasculorum NCPPB 900.</title>
        <authorList>
            <person name="Harrison J."/>
            <person name="Studholme D.J."/>
        </authorList>
    </citation>
    <scope>NUCLEOTIDE SEQUENCE [LARGE SCALE GENOMIC DNA]</scope>
    <source>
        <strain evidence="7 8">NCPPB 900</strain>
    </source>
</reference>
<dbReference type="PROSITE" id="PS00088">
    <property type="entry name" value="SOD_MN"/>
    <property type="match status" value="1"/>
</dbReference>
<dbReference type="GO" id="GO:0046872">
    <property type="term" value="F:metal ion binding"/>
    <property type="evidence" value="ECO:0007669"/>
    <property type="project" value="UniProtKB-KW"/>
</dbReference>
<dbReference type="GO" id="GO:0004784">
    <property type="term" value="F:superoxide dismutase activity"/>
    <property type="evidence" value="ECO:0007669"/>
    <property type="project" value="UniProtKB-EC"/>
</dbReference>
<keyword evidence="3 6" id="KW-0560">Oxidoreductase</keyword>
<comment type="catalytic activity">
    <reaction evidence="5 6">
        <text>2 superoxide + 2 H(+) = H2O2 + O2</text>
        <dbReference type="Rhea" id="RHEA:20696"/>
        <dbReference type="ChEBI" id="CHEBI:15378"/>
        <dbReference type="ChEBI" id="CHEBI:15379"/>
        <dbReference type="ChEBI" id="CHEBI:16240"/>
        <dbReference type="ChEBI" id="CHEBI:18421"/>
        <dbReference type="EC" id="1.15.1.1"/>
    </reaction>
</comment>
<dbReference type="GeneID" id="58003739"/>
<proteinExistence type="inferred from homology"/>
<dbReference type="InterPro" id="IPR019832">
    <property type="entry name" value="Mn/Fe_SOD_C"/>
</dbReference>
<gene>
    <name evidence="7" type="ORF">GW15_0211640</name>
</gene>
<evidence type="ECO:0000256" key="2">
    <source>
        <dbReference type="ARBA" id="ARBA00022723"/>
    </source>
</evidence>
<dbReference type="Gene3D" id="1.10.287.990">
    <property type="entry name" value="Fe,Mn superoxide dismutase (SOD) domain"/>
    <property type="match status" value="1"/>
</dbReference>
<dbReference type="EC" id="1.15.1.1" evidence="6"/>
<dbReference type="InterPro" id="IPR036314">
    <property type="entry name" value="SOD_C_sf"/>
</dbReference>
<comment type="similarity">
    <text evidence="1 6">Belongs to the iron/manganese superoxide dismutase family.</text>
</comment>
<dbReference type="InterPro" id="IPR001189">
    <property type="entry name" value="Mn/Fe_SOD"/>
</dbReference>
<dbReference type="InterPro" id="IPR019831">
    <property type="entry name" value="Mn/Fe_SOD_N"/>
</dbReference>
<organism evidence="7 8">
    <name type="scientific">Xanthomonas axonopodis pv. vasculorum</name>
    <dbReference type="NCBI Taxonomy" id="325777"/>
    <lineage>
        <taxon>Bacteria</taxon>
        <taxon>Pseudomonadati</taxon>
        <taxon>Pseudomonadota</taxon>
        <taxon>Gammaproteobacteria</taxon>
        <taxon>Lysobacterales</taxon>
        <taxon>Lysobacteraceae</taxon>
        <taxon>Xanthomonas</taxon>
    </lineage>
</organism>
<dbReference type="STRING" id="325777.GW15_0211640"/>
<dbReference type="Pfam" id="PF02777">
    <property type="entry name" value="Sod_Fe_C"/>
    <property type="match status" value="1"/>
</dbReference>
<dbReference type="HOGENOM" id="CLU_031625_0_0_6"/>
<dbReference type="InterPro" id="IPR036324">
    <property type="entry name" value="Mn/Fe_SOD_N_sf"/>
</dbReference>
<accession>A0A098PZ58</accession>
<evidence type="ECO:0000256" key="1">
    <source>
        <dbReference type="ARBA" id="ARBA00008714"/>
    </source>
</evidence>
<dbReference type="Proteomes" id="UP000028012">
    <property type="component" value="Unassembled WGS sequence"/>
</dbReference>
<dbReference type="PIRSF" id="PIRSF000349">
    <property type="entry name" value="SODismutase"/>
    <property type="match status" value="1"/>
</dbReference>
<dbReference type="eggNOG" id="COG0605">
    <property type="taxonomic scope" value="Bacteria"/>
</dbReference>
<evidence type="ECO:0000256" key="3">
    <source>
        <dbReference type="ARBA" id="ARBA00023002"/>
    </source>
</evidence>
<dbReference type="InterPro" id="IPR019833">
    <property type="entry name" value="Mn/Fe_SOD_BS"/>
</dbReference>
<dbReference type="RefSeq" id="WP_042822906.1">
    <property type="nucleotide sequence ID" value="NZ_CP053649.1"/>
</dbReference>
<protein>
    <recommendedName>
        <fullName evidence="6">Superoxide dismutase</fullName>
        <ecNumber evidence="6">1.15.1.1</ecNumber>
    </recommendedName>
</protein>
<keyword evidence="4" id="KW-0408">Iron</keyword>
<keyword evidence="2 6" id="KW-0479">Metal-binding</keyword>
<evidence type="ECO:0000256" key="6">
    <source>
        <dbReference type="RuleBase" id="RU000414"/>
    </source>
</evidence>
<sequence length="192" mass="21612">MPIEHVALPYSRAALEPHLSAATLEAHHRVCHRSEVEQLNARIEGSEFAELTLEEIIAQAQGTLFHLAAQVWNHNFYWQCLRPRAGGEPLGRLGDGIANSFGDFVHFKQEFTRVGLTSFGSGWVWLVQRPDGALAVVATPNASTPLTGPDIPLLACDIWEHAYYLDYQQDRARYLEAFWKLVNWDFVASRLG</sequence>
<dbReference type="AlphaFoldDB" id="A0A098PZ58"/>
<dbReference type="PANTHER" id="PTHR42769:SF3">
    <property type="entry name" value="SUPEROXIDE DISMUTASE [FE] 2, CHLOROPLASTIC"/>
    <property type="match status" value="1"/>
</dbReference>
<dbReference type="PANTHER" id="PTHR42769">
    <property type="entry name" value="SUPEROXIDE DISMUTASE"/>
    <property type="match status" value="1"/>
</dbReference>
<evidence type="ECO:0000313" key="7">
    <source>
        <dbReference type="EMBL" id="KGE51868.1"/>
    </source>
</evidence>
<dbReference type="Gene3D" id="3.55.40.20">
    <property type="entry name" value="Iron/manganese superoxide dismutase, C-terminal domain"/>
    <property type="match status" value="1"/>
</dbReference>
<dbReference type="SUPFAM" id="SSF54719">
    <property type="entry name" value="Fe,Mn superoxide dismutase (SOD), C-terminal domain"/>
    <property type="match status" value="1"/>
</dbReference>
<dbReference type="Pfam" id="PF00081">
    <property type="entry name" value="Sod_Fe_N"/>
    <property type="match status" value="1"/>
</dbReference>
<evidence type="ECO:0000256" key="5">
    <source>
        <dbReference type="ARBA" id="ARBA00049204"/>
    </source>
</evidence>
<dbReference type="EMBL" id="JPHD02000084">
    <property type="protein sequence ID" value="KGE51868.1"/>
    <property type="molecule type" value="Genomic_DNA"/>
</dbReference>
<dbReference type="SUPFAM" id="SSF46609">
    <property type="entry name" value="Fe,Mn superoxide dismutase (SOD), N-terminal domain"/>
    <property type="match status" value="1"/>
</dbReference>